<dbReference type="PANTHER" id="PTHR34406:SF1">
    <property type="entry name" value="PROTEIN YCEI"/>
    <property type="match status" value="1"/>
</dbReference>
<dbReference type="Proteomes" id="UP001521209">
    <property type="component" value="Unassembled WGS sequence"/>
</dbReference>
<dbReference type="InterPro" id="IPR007372">
    <property type="entry name" value="Lipid/polyisoprenoid-bd_YceI"/>
</dbReference>
<dbReference type="PANTHER" id="PTHR34406">
    <property type="entry name" value="PROTEIN YCEI"/>
    <property type="match status" value="1"/>
</dbReference>
<name>A0ABS9E3K3_9PROT</name>
<dbReference type="SMART" id="SM00867">
    <property type="entry name" value="YceI"/>
    <property type="match status" value="1"/>
</dbReference>
<comment type="caution">
    <text evidence="3">The sequence shown here is derived from an EMBL/GenBank/DDBJ whole genome shotgun (WGS) entry which is preliminary data.</text>
</comment>
<dbReference type="Pfam" id="PF04264">
    <property type="entry name" value="YceI"/>
    <property type="match status" value="1"/>
</dbReference>
<reference evidence="3 4" key="1">
    <citation type="submission" date="2022-01" db="EMBL/GenBank/DDBJ databases">
        <authorList>
            <person name="Won M."/>
            <person name="Kim S.-J."/>
            <person name="Kwon S.-W."/>
        </authorList>
    </citation>
    <scope>NUCLEOTIDE SEQUENCE [LARGE SCALE GENOMIC DNA]</scope>
    <source>
        <strain evidence="3 4">KCTC 23505</strain>
    </source>
</reference>
<keyword evidence="4" id="KW-1185">Reference proteome</keyword>
<evidence type="ECO:0000259" key="2">
    <source>
        <dbReference type="SMART" id="SM00867"/>
    </source>
</evidence>
<accession>A0ABS9E3K3</accession>
<gene>
    <name evidence="3" type="ORF">L2A60_15930</name>
</gene>
<feature type="signal peptide" evidence="1">
    <location>
        <begin position="1"/>
        <end position="24"/>
    </location>
</feature>
<feature type="domain" description="Lipid/polyisoprenoid-binding YceI-like" evidence="2">
    <location>
        <begin position="28"/>
        <end position="180"/>
    </location>
</feature>
<dbReference type="SUPFAM" id="SSF101874">
    <property type="entry name" value="YceI-like"/>
    <property type="match status" value="1"/>
</dbReference>
<dbReference type="RefSeq" id="WP_235705446.1">
    <property type="nucleotide sequence ID" value="NZ_JAKGBZ010000040.1"/>
</dbReference>
<proteinExistence type="predicted"/>
<dbReference type="EMBL" id="JAKGBZ010000040">
    <property type="protein sequence ID" value="MCF3948164.1"/>
    <property type="molecule type" value="Genomic_DNA"/>
</dbReference>
<protein>
    <submittedName>
        <fullName evidence="3">YceI family protein</fullName>
    </submittedName>
</protein>
<evidence type="ECO:0000256" key="1">
    <source>
        <dbReference type="SAM" id="SignalP"/>
    </source>
</evidence>
<dbReference type="InterPro" id="IPR036761">
    <property type="entry name" value="TTHA0802/YceI-like_sf"/>
</dbReference>
<evidence type="ECO:0000313" key="4">
    <source>
        <dbReference type="Proteomes" id="UP001521209"/>
    </source>
</evidence>
<keyword evidence="1" id="KW-0732">Signal</keyword>
<dbReference type="Gene3D" id="2.40.128.110">
    <property type="entry name" value="Lipid/polyisoprenoid-binding, YceI-like"/>
    <property type="match status" value="1"/>
</dbReference>
<evidence type="ECO:0000313" key="3">
    <source>
        <dbReference type="EMBL" id="MCF3948164.1"/>
    </source>
</evidence>
<sequence length="188" mass="19941">MIRSLLLAGFACGALALSAVPAIAAPETLQLTPGNMLAQTHSSAILFTITGTYRQLAGTLNFDPVAKTCAVDVTFQTRSLALPNAIVRGQVMSKGFLDPDQYPTTSYKGTCTDNGTVLAGNLTMHGQTHPFDMKVTYRMDGNTLVGLDTAGTLDRYNWGLNGLQMMVGKMIKVTNDISLNGKPPTPAS</sequence>
<feature type="chain" id="PRO_5045799511" evidence="1">
    <location>
        <begin position="25"/>
        <end position="188"/>
    </location>
</feature>
<organism evidence="3 4">
    <name type="scientific">Acidiphilium iwatense</name>
    <dbReference type="NCBI Taxonomy" id="768198"/>
    <lineage>
        <taxon>Bacteria</taxon>
        <taxon>Pseudomonadati</taxon>
        <taxon>Pseudomonadota</taxon>
        <taxon>Alphaproteobacteria</taxon>
        <taxon>Acetobacterales</taxon>
        <taxon>Acidocellaceae</taxon>
        <taxon>Acidiphilium</taxon>
    </lineage>
</organism>